<keyword evidence="2" id="KW-1185">Reference proteome</keyword>
<name>A0AAE0I906_9PEZI</name>
<dbReference type="EMBL" id="JAUEPO010000006">
    <property type="protein sequence ID" value="KAK3320322.1"/>
    <property type="molecule type" value="Genomic_DNA"/>
</dbReference>
<dbReference type="AlphaFoldDB" id="A0AAE0I906"/>
<protein>
    <submittedName>
        <fullName evidence="1">Uncharacterized protein</fullName>
    </submittedName>
</protein>
<reference evidence="1" key="1">
    <citation type="journal article" date="2023" name="Mol. Phylogenet. Evol.">
        <title>Genome-scale phylogeny and comparative genomics of the fungal order Sordariales.</title>
        <authorList>
            <person name="Hensen N."/>
            <person name="Bonometti L."/>
            <person name="Westerberg I."/>
            <person name="Brannstrom I.O."/>
            <person name="Guillou S."/>
            <person name="Cros-Aarteil S."/>
            <person name="Calhoun S."/>
            <person name="Haridas S."/>
            <person name="Kuo A."/>
            <person name="Mondo S."/>
            <person name="Pangilinan J."/>
            <person name="Riley R."/>
            <person name="LaButti K."/>
            <person name="Andreopoulos B."/>
            <person name="Lipzen A."/>
            <person name="Chen C."/>
            <person name="Yan M."/>
            <person name="Daum C."/>
            <person name="Ng V."/>
            <person name="Clum A."/>
            <person name="Steindorff A."/>
            <person name="Ohm R.A."/>
            <person name="Martin F."/>
            <person name="Silar P."/>
            <person name="Natvig D.O."/>
            <person name="Lalanne C."/>
            <person name="Gautier V."/>
            <person name="Ament-Velasquez S.L."/>
            <person name="Kruys A."/>
            <person name="Hutchinson M.I."/>
            <person name="Powell A.J."/>
            <person name="Barry K."/>
            <person name="Miller A.N."/>
            <person name="Grigoriev I.V."/>
            <person name="Debuchy R."/>
            <person name="Gladieux P."/>
            <person name="Hiltunen Thoren M."/>
            <person name="Johannesson H."/>
        </authorList>
    </citation>
    <scope>NUCLEOTIDE SEQUENCE</scope>
    <source>
        <strain evidence="1">SMH4131-1</strain>
    </source>
</reference>
<organism evidence="1 2">
    <name type="scientific">Cercophora scortea</name>
    <dbReference type="NCBI Taxonomy" id="314031"/>
    <lineage>
        <taxon>Eukaryota</taxon>
        <taxon>Fungi</taxon>
        <taxon>Dikarya</taxon>
        <taxon>Ascomycota</taxon>
        <taxon>Pezizomycotina</taxon>
        <taxon>Sordariomycetes</taxon>
        <taxon>Sordariomycetidae</taxon>
        <taxon>Sordariales</taxon>
        <taxon>Lasiosphaeriaceae</taxon>
        <taxon>Cercophora</taxon>
    </lineage>
</organism>
<dbReference type="Proteomes" id="UP001286456">
    <property type="component" value="Unassembled WGS sequence"/>
</dbReference>
<reference evidence="1" key="2">
    <citation type="submission" date="2023-06" db="EMBL/GenBank/DDBJ databases">
        <authorList>
            <consortium name="Lawrence Berkeley National Laboratory"/>
            <person name="Haridas S."/>
            <person name="Hensen N."/>
            <person name="Bonometti L."/>
            <person name="Westerberg I."/>
            <person name="Brannstrom I.O."/>
            <person name="Guillou S."/>
            <person name="Cros-Aarteil S."/>
            <person name="Calhoun S."/>
            <person name="Kuo A."/>
            <person name="Mondo S."/>
            <person name="Pangilinan J."/>
            <person name="Riley R."/>
            <person name="Labutti K."/>
            <person name="Andreopoulos B."/>
            <person name="Lipzen A."/>
            <person name="Chen C."/>
            <person name="Yanf M."/>
            <person name="Daum C."/>
            <person name="Ng V."/>
            <person name="Clum A."/>
            <person name="Steindorff A."/>
            <person name="Ohm R."/>
            <person name="Martin F."/>
            <person name="Silar P."/>
            <person name="Natvig D."/>
            <person name="Lalanne C."/>
            <person name="Gautier V."/>
            <person name="Ament-Velasquez S.L."/>
            <person name="Kruys A."/>
            <person name="Hutchinson M.I."/>
            <person name="Powell A.J."/>
            <person name="Barry K."/>
            <person name="Miller A.N."/>
            <person name="Grigoriev I.V."/>
            <person name="Debuchy R."/>
            <person name="Gladieux P."/>
            <person name="Thoren M.H."/>
            <person name="Johannesson H."/>
        </authorList>
    </citation>
    <scope>NUCLEOTIDE SEQUENCE</scope>
    <source>
        <strain evidence="1">SMH4131-1</strain>
    </source>
</reference>
<gene>
    <name evidence="1" type="ORF">B0T19DRAFT_468584</name>
</gene>
<evidence type="ECO:0000313" key="2">
    <source>
        <dbReference type="Proteomes" id="UP001286456"/>
    </source>
</evidence>
<comment type="caution">
    <text evidence="1">The sequence shown here is derived from an EMBL/GenBank/DDBJ whole genome shotgun (WGS) entry which is preliminary data.</text>
</comment>
<accession>A0AAE0I906</accession>
<proteinExistence type="predicted"/>
<evidence type="ECO:0000313" key="1">
    <source>
        <dbReference type="EMBL" id="KAK3320322.1"/>
    </source>
</evidence>
<sequence>MASSASDFSFIRRLLERRTMAAHITMAPGLATRAAFLKDLIRETQICRFRFVYVVPTKQEALFTMMKKNLPLEALLSTQRCLFILEDPVASNDFWPTAAADILLDWIRERYESKKGPRSLEIVGLVTLSSRRPNELWSEKVDNAIDEPPRHDFWEDPAAPLAPETLLSRTYHLWDYQNITTAAHRLRMRVRGIALARDPHNPLLPPGEPPRRLSVVCVSDSRDYEDMVDGLENATSGWIRSIDFHPYISIKASIDQIRNTWAEFCAAPEPKIIGLDPAFHFMYPYDDSPSDIVVTGTLAGKCFDQGLGGLVYQRVVRRLDPAMRQAEAHASGVTHMHYLWTSVDDQLPPGERDWKRYPSLEEIFLQTNFYPRPFLSLDQLQLYTPPIYPRELEWTTHKVKTMMRSLKQALGPSAPECVYQILLKYNSLKVAFLLAPCFAATTSIRIKKTMIILAAIQAVLLEDPDAVMRLMEVGRASPFDVEDYKIEEDNVAGIAKAQAYKGGMWLLAGFFTSHIKQLQDGYLVAEDESWIPMSLEIYLPLIKRFADTGRLMAELVGFYGDLVEDFEAIEDEVPLTDKEVLEIECHMVRAFVFELMRSVDPTERRAYCVSTRNPVR</sequence>